<dbReference type="EMBL" id="KL142416">
    <property type="protein sequence ID" value="KDR67301.1"/>
    <property type="molecule type" value="Genomic_DNA"/>
</dbReference>
<feature type="non-terminal residue" evidence="3">
    <location>
        <position position="274"/>
    </location>
</feature>
<dbReference type="PANTHER" id="PTHR10039:SF14">
    <property type="entry name" value="NACHT DOMAIN-CONTAINING PROTEIN"/>
    <property type="match status" value="1"/>
</dbReference>
<feature type="non-terminal residue" evidence="3">
    <location>
        <position position="1"/>
    </location>
</feature>
<dbReference type="Pfam" id="PF24883">
    <property type="entry name" value="NPHP3_N"/>
    <property type="match status" value="1"/>
</dbReference>
<dbReference type="InterPro" id="IPR056884">
    <property type="entry name" value="NPHP3-like_N"/>
</dbReference>
<feature type="domain" description="Nephrocystin 3-like N-terminal" evidence="2">
    <location>
        <begin position="39"/>
        <end position="190"/>
    </location>
</feature>
<dbReference type="InterPro" id="IPR027417">
    <property type="entry name" value="P-loop_NTPase"/>
</dbReference>
<dbReference type="SUPFAM" id="SSF52540">
    <property type="entry name" value="P-loop containing nucleoside triphosphate hydrolases"/>
    <property type="match status" value="1"/>
</dbReference>
<evidence type="ECO:0000313" key="3">
    <source>
        <dbReference type="EMBL" id="KDR67301.1"/>
    </source>
</evidence>
<dbReference type="HOGENOM" id="CLU_000288_6_10_1"/>
<organism evidence="3 4">
    <name type="scientific">Galerina marginata (strain CBS 339.88)</name>
    <dbReference type="NCBI Taxonomy" id="685588"/>
    <lineage>
        <taxon>Eukaryota</taxon>
        <taxon>Fungi</taxon>
        <taxon>Dikarya</taxon>
        <taxon>Basidiomycota</taxon>
        <taxon>Agaricomycotina</taxon>
        <taxon>Agaricomycetes</taxon>
        <taxon>Agaricomycetidae</taxon>
        <taxon>Agaricales</taxon>
        <taxon>Agaricineae</taxon>
        <taxon>Strophariaceae</taxon>
        <taxon>Galerina</taxon>
    </lineage>
</organism>
<name>A0A067S8Y9_GALM3</name>
<dbReference type="Gene3D" id="3.40.50.300">
    <property type="entry name" value="P-loop containing nucleotide triphosphate hydrolases"/>
    <property type="match status" value="1"/>
</dbReference>
<evidence type="ECO:0000313" key="4">
    <source>
        <dbReference type="Proteomes" id="UP000027222"/>
    </source>
</evidence>
<dbReference type="STRING" id="685588.A0A067S8Y9"/>
<accession>A0A067S8Y9</accession>
<dbReference type="AlphaFoldDB" id="A0A067S8Y9"/>
<gene>
    <name evidence="3" type="ORF">GALMADRAFT_31230</name>
</gene>
<protein>
    <recommendedName>
        <fullName evidence="2">Nephrocystin 3-like N-terminal domain-containing protein</fullName>
    </recommendedName>
</protein>
<proteinExistence type="predicted"/>
<evidence type="ECO:0000256" key="1">
    <source>
        <dbReference type="ARBA" id="ARBA00022737"/>
    </source>
</evidence>
<reference evidence="4" key="1">
    <citation type="journal article" date="2014" name="Proc. Natl. Acad. Sci. U.S.A.">
        <title>Extensive sampling of basidiomycete genomes demonstrates inadequacy of the white-rot/brown-rot paradigm for wood decay fungi.</title>
        <authorList>
            <person name="Riley R."/>
            <person name="Salamov A.A."/>
            <person name="Brown D.W."/>
            <person name="Nagy L.G."/>
            <person name="Floudas D."/>
            <person name="Held B.W."/>
            <person name="Levasseur A."/>
            <person name="Lombard V."/>
            <person name="Morin E."/>
            <person name="Otillar R."/>
            <person name="Lindquist E.A."/>
            <person name="Sun H."/>
            <person name="LaButti K.M."/>
            <person name="Schmutz J."/>
            <person name="Jabbour D."/>
            <person name="Luo H."/>
            <person name="Baker S.E."/>
            <person name="Pisabarro A.G."/>
            <person name="Walton J.D."/>
            <person name="Blanchette R.A."/>
            <person name="Henrissat B."/>
            <person name="Martin F."/>
            <person name="Cullen D."/>
            <person name="Hibbett D.S."/>
            <person name="Grigoriev I.V."/>
        </authorList>
    </citation>
    <scope>NUCLEOTIDE SEQUENCE [LARGE SCALE GENOMIC DNA]</scope>
    <source>
        <strain evidence="4">CBS 339.88</strain>
    </source>
</reference>
<dbReference type="OrthoDB" id="5967843at2759"/>
<dbReference type="PANTHER" id="PTHR10039">
    <property type="entry name" value="AMELOGENIN"/>
    <property type="match status" value="1"/>
</dbReference>
<dbReference type="Proteomes" id="UP000027222">
    <property type="component" value="Unassembled WGS sequence"/>
</dbReference>
<keyword evidence="1" id="KW-0677">Repeat</keyword>
<evidence type="ECO:0000259" key="2">
    <source>
        <dbReference type="Pfam" id="PF24883"/>
    </source>
</evidence>
<keyword evidence="4" id="KW-1185">Reference proteome</keyword>
<sequence length="274" mass="30324">GAFHNSGERFDPPKCYPNTRVAVLAKIMDWIIGKVGWDAYIMWLHGPAGAGKSAIALTIAEMCHENRTLLASFFFSRSDLKRNNVKPLAATLAYQIAINLPPARSLIEGTVDSDPAIFQRSFEVQFNALILGPLMEISKLIATPGPYLIIIDGLDECNNANVQRNILEAIPKALSRSQSSLSLKFLFCSRAEWDLTLAFSGPAFEVVTSRIALDDTYQPKADIKQYFDASFSALKKTHLQKEHIPPSWPADADISLLVNKSCGQFIYAATVIRY</sequence>